<dbReference type="Proteomes" id="UP000323011">
    <property type="component" value="Unassembled WGS sequence"/>
</dbReference>
<sequence>MLATANSLLAAIGADQNAITSLPQLRASASSLFVALFELFFAERLTHVRRADLSDEALAFNAQQVVDALRRRGDDLPRYVSGRAIAAGDLSALQFMLVYFAATLARAEALAADDADAEEAAGRAPRQRQEYDPEFDGEYEPELEYDYEGAPRAARATHPLAVEEEADFDDGREPGRDYGHDYGADSRQDYGAESGGDSDGSGRDRDRDGYTAPRADQRQTDETAGFGPARVFDEDGPDGHVASRRAVRGPGRRSAASQLTVAH</sequence>
<proteinExistence type="predicted"/>
<keyword evidence="3" id="KW-1185">Reference proteome</keyword>
<gene>
    <name evidence="2" type="ORF">FNF29_07694</name>
</gene>
<feature type="compositionally biased region" description="Basic and acidic residues" evidence="1">
    <location>
        <begin position="169"/>
        <end position="190"/>
    </location>
</feature>
<dbReference type="AlphaFoldDB" id="A0A5A8C2S0"/>
<feature type="compositionally biased region" description="Basic residues" evidence="1">
    <location>
        <begin position="242"/>
        <end position="251"/>
    </location>
</feature>
<accession>A0A5A8C2S0</accession>
<name>A0A5A8C2S0_CAFRO</name>
<comment type="caution">
    <text evidence="2">The sequence shown here is derived from an EMBL/GenBank/DDBJ whole genome shotgun (WGS) entry which is preliminary data.</text>
</comment>
<evidence type="ECO:0000313" key="2">
    <source>
        <dbReference type="EMBL" id="KAA0146957.1"/>
    </source>
</evidence>
<evidence type="ECO:0000256" key="1">
    <source>
        <dbReference type="SAM" id="MobiDB-lite"/>
    </source>
</evidence>
<feature type="region of interest" description="Disordered" evidence="1">
    <location>
        <begin position="157"/>
        <end position="263"/>
    </location>
</feature>
<organism evidence="2 3">
    <name type="scientific">Cafeteria roenbergensis</name>
    <name type="common">Marine flagellate</name>
    <dbReference type="NCBI Taxonomy" id="33653"/>
    <lineage>
        <taxon>Eukaryota</taxon>
        <taxon>Sar</taxon>
        <taxon>Stramenopiles</taxon>
        <taxon>Bigyra</taxon>
        <taxon>Opalozoa</taxon>
        <taxon>Bicosoecida</taxon>
        <taxon>Cafeteriaceae</taxon>
        <taxon>Cafeteria</taxon>
    </lineage>
</organism>
<reference evidence="2 3" key="1">
    <citation type="submission" date="2019-07" db="EMBL/GenBank/DDBJ databases">
        <title>Genomes of Cafeteria roenbergensis.</title>
        <authorList>
            <person name="Fischer M.G."/>
            <person name="Hackl T."/>
            <person name="Roman M."/>
        </authorList>
    </citation>
    <scope>NUCLEOTIDE SEQUENCE [LARGE SCALE GENOMIC DNA]</scope>
    <source>
        <strain evidence="2 3">BVI</strain>
    </source>
</reference>
<evidence type="ECO:0008006" key="4">
    <source>
        <dbReference type="Google" id="ProtNLM"/>
    </source>
</evidence>
<feature type="region of interest" description="Disordered" evidence="1">
    <location>
        <begin position="118"/>
        <end position="138"/>
    </location>
</feature>
<evidence type="ECO:0000313" key="3">
    <source>
        <dbReference type="Proteomes" id="UP000323011"/>
    </source>
</evidence>
<dbReference type="EMBL" id="VLTN01000074">
    <property type="protein sequence ID" value="KAA0146957.1"/>
    <property type="molecule type" value="Genomic_DNA"/>
</dbReference>
<protein>
    <recommendedName>
        <fullName evidence="4">DUF5745 domain-containing protein</fullName>
    </recommendedName>
</protein>
<feature type="compositionally biased region" description="Basic and acidic residues" evidence="1">
    <location>
        <begin position="200"/>
        <end position="221"/>
    </location>
</feature>